<dbReference type="CDD" id="cd04186">
    <property type="entry name" value="GT_2_like_c"/>
    <property type="match status" value="1"/>
</dbReference>
<dbReference type="InterPro" id="IPR029044">
    <property type="entry name" value="Nucleotide-diphossugar_trans"/>
</dbReference>
<sequence>MTHDRISIVTVSFNSSDVLENMLASCPEKVPVIVVDNGSSDIAATRLVARNHGAQLIENAENLGFGRACNRGAEEVQTPFVLFLNPDAALEEGTMDALIETAETHPDAVAINPVLIGRDGQPAIKRKSDLIPKSEYISGDIPDQDKDIYTLNGAAVMIRIDAFREVKGFDPNIFLFFEDDDLGARLRLAGGRLMVSHAARVNHVGGAASSGPRLAGEAFKAWHTGYSRLYTMRKHKLPFAVLRALARAIMRAASPTVVFSPLHRARRFAYLRGTWAALIDELSNIARGPNG</sequence>
<dbReference type="Proteomes" id="UP001364156">
    <property type="component" value="Chromosome"/>
</dbReference>
<dbReference type="Pfam" id="PF00535">
    <property type="entry name" value="Glycos_transf_2"/>
    <property type="match status" value="1"/>
</dbReference>
<dbReference type="RefSeq" id="WP_338550120.1">
    <property type="nucleotide sequence ID" value="NZ_CP146069.1"/>
</dbReference>
<organism evidence="2 3">
    <name type="scientific">Roseovarius phycicola</name>
    <dbReference type="NCBI Taxonomy" id="3080976"/>
    <lineage>
        <taxon>Bacteria</taxon>
        <taxon>Pseudomonadati</taxon>
        <taxon>Pseudomonadota</taxon>
        <taxon>Alphaproteobacteria</taxon>
        <taxon>Rhodobacterales</taxon>
        <taxon>Roseobacteraceae</taxon>
        <taxon>Roseovarius</taxon>
    </lineage>
</organism>
<protein>
    <submittedName>
        <fullName evidence="2">Glycosyltransferase family 2 protein</fullName>
    </submittedName>
</protein>
<dbReference type="SUPFAM" id="SSF53448">
    <property type="entry name" value="Nucleotide-diphospho-sugar transferases"/>
    <property type="match status" value="1"/>
</dbReference>
<evidence type="ECO:0000313" key="3">
    <source>
        <dbReference type="Proteomes" id="UP001364156"/>
    </source>
</evidence>
<gene>
    <name evidence="2" type="ORF">RZ517_03665</name>
</gene>
<evidence type="ECO:0000259" key="1">
    <source>
        <dbReference type="Pfam" id="PF00535"/>
    </source>
</evidence>
<keyword evidence="3" id="KW-1185">Reference proteome</keyword>
<proteinExistence type="predicted"/>
<dbReference type="PANTHER" id="PTHR43179:SF7">
    <property type="entry name" value="RHAMNOSYLTRANSFERASE WBBL"/>
    <property type="match status" value="1"/>
</dbReference>
<accession>A0ABZ2HJ36</accession>
<dbReference type="InterPro" id="IPR001173">
    <property type="entry name" value="Glyco_trans_2-like"/>
</dbReference>
<reference evidence="2 3" key="1">
    <citation type="submission" date="2023-10" db="EMBL/GenBank/DDBJ databases">
        <title>Roseovarius strain S88 nov., isolated from a marine algae.</title>
        <authorList>
            <person name="Lee M.W."/>
            <person name="Lee J.K."/>
            <person name="Kim J.M."/>
            <person name="Choi D.G."/>
            <person name="Baek J.H."/>
            <person name="Bayburt H."/>
            <person name="Jung J.J."/>
            <person name="Han D.M."/>
            <person name="Jeon C.O."/>
        </authorList>
    </citation>
    <scope>NUCLEOTIDE SEQUENCE [LARGE SCALE GENOMIC DNA]</scope>
    <source>
        <strain evidence="2 3">S88</strain>
    </source>
</reference>
<feature type="domain" description="Glycosyltransferase 2-like" evidence="1">
    <location>
        <begin position="7"/>
        <end position="136"/>
    </location>
</feature>
<evidence type="ECO:0000313" key="2">
    <source>
        <dbReference type="EMBL" id="WWR47293.1"/>
    </source>
</evidence>
<name>A0ABZ2HJ36_9RHOB</name>
<dbReference type="EMBL" id="CP146069">
    <property type="protein sequence ID" value="WWR47293.1"/>
    <property type="molecule type" value="Genomic_DNA"/>
</dbReference>
<dbReference type="Gene3D" id="3.90.550.10">
    <property type="entry name" value="Spore Coat Polysaccharide Biosynthesis Protein SpsA, Chain A"/>
    <property type="match status" value="1"/>
</dbReference>
<dbReference type="PANTHER" id="PTHR43179">
    <property type="entry name" value="RHAMNOSYLTRANSFERASE WBBL"/>
    <property type="match status" value="1"/>
</dbReference>